<feature type="domain" description="Baseplate protein J-like barrel" evidence="1">
    <location>
        <begin position="107"/>
        <end position="195"/>
    </location>
</feature>
<dbReference type="RefSeq" id="WP_067992841.1">
    <property type="nucleotide sequence ID" value="NZ_QQBC01000002.1"/>
</dbReference>
<dbReference type="Proteomes" id="UP000254869">
    <property type="component" value="Unassembled WGS sequence"/>
</dbReference>
<sequence>MTQYGVTEDGFVLKGLTEILASARQRALDAFGPDIDLSGTSVLTKLLQATCDEDAMLWQRLEDVYYSQFASTASGADLDLLGQDIGLSRNYLFSEGQAELTIANAVAGRTYTLPAGTVVLDQSSPVNAYYTTAAVRLTAQAPKATVLVRAFVAGWEGDIAPNTLAQVDPDYLRVQLNYPDTITIAAVNPAAFTGGEKQETDTSYRARQLGFPRDMWTLQSVRAAALGVRGVLDVLLSDSLGGVDVTQSFFGQFAFNERAFSGEREFGEPYFFDVVVAHEFARPWRTTGSVTGIYEQVKAEVDRVRPVGIHPNIIEANHIEIGLRATVVIERGQDANSLRAALLDRLSQSLGVLRLGADVLYSQVMCVLAEQPGVVDVKDLRLRRFPPALGRITFGGELFGIDPIEAAVGESLALAPTEIALFRQDSGLIDMQVVSR</sequence>
<dbReference type="STRING" id="1210086.GCA_001613105_01139"/>
<accession>A0A370IBR3</accession>
<keyword evidence="3" id="KW-1185">Reference proteome</keyword>
<dbReference type="InterPro" id="IPR006949">
    <property type="entry name" value="Barrel_Baseplate_J-like"/>
</dbReference>
<dbReference type="Pfam" id="PF04865">
    <property type="entry name" value="Baseplate_J"/>
    <property type="match status" value="1"/>
</dbReference>
<comment type="caution">
    <text evidence="2">The sequence shown here is derived from an EMBL/GenBank/DDBJ whole genome shotgun (WGS) entry which is preliminary data.</text>
</comment>
<reference evidence="2 3" key="1">
    <citation type="submission" date="2018-07" db="EMBL/GenBank/DDBJ databases">
        <title>Genomic Encyclopedia of Type Strains, Phase IV (KMG-IV): sequencing the most valuable type-strain genomes for metagenomic binning, comparative biology and taxonomic classification.</title>
        <authorList>
            <person name="Goeker M."/>
        </authorList>
    </citation>
    <scope>NUCLEOTIDE SEQUENCE [LARGE SCALE GENOMIC DNA]</scope>
    <source>
        <strain evidence="2 3">DSM 44290</strain>
    </source>
</reference>
<evidence type="ECO:0000259" key="1">
    <source>
        <dbReference type="Pfam" id="PF04865"/>
    </source>
</evidence>
<dbReference type="EMBL" id="QQBC01000002">
    <property type="protein sequence ID" value="RDI68162.1"/>
    <property type="molecule type" value="Genomic_DNA"/>
</dbReference>
<name>A0A370IBR3_9NOCA</name>
<dbReference type="AlphaFoldDB" id="A0A370IBR3"/>
<evidence type="ECO:0000313" key="2">
    <source>
        <dbReference type="EMBL" id="RDI68162.1"/>
    </source>
</evidence>
<gene>
    <name evidence="2" type="ORF">DFR76_102563</name>
</gene>
<proteinExistence type="predicted"/>
<protein>
    <submittedName>
        <fullName evidence="2">Putative phage protein gp47/JayE</fullName>
    </submittedName>
</protein>
<evidence type="ECO:0000313" key="3">
    <source>
        <dbReference type="Proteomes" id="UP000254869"/>
    </source>
</evidence>
<organism evidence="2 3">
    <name type="scientific">Nocardia pseudobrasiliensis</name>
    <dbReference type="NCBI Taxonomy" id="45979"/>
    <lineage>
        <taxon>Bacteria</taxon>
        <taxon>Bacillati</taxon>
        <taxon>Actinomycetota</taxon>
        <taxon>Actinomycetes</taxon>
        <taxon>Mycobacteriales</taxon>
        <taxon>Nocardiaceae</taxon>
        <taxon>Nocardia</taxon>
    </lineage>
</organism>